<keyword evidence="1" id="KW-0479">Metal-binding</keyword>
<dbReference type="PROSITE" id="PS51128">
    <property type="entry name" value="ZF_DKSA_2"/>
    <property type="match status" value="1"/>
</dbReference>
<keyword evidence="2" id="KW-0863">Zinc-finger</keyword>
<accession>A0ABS2PAS5</accession>
<name>A0ABS2PAS5_9BACL</name>
<dbReference type="Gene3D" id="1.20.120.910">
    <property type="entry name" value="DksA, coiled-coil domain"/>
    <property type="match status" value="1"/>
</dbReference>
<keyword evidence="8" id="KW-1185">Reference proteome</keyword>
<dbReference type="InterPro" id="IPR000962">
    <property type="entry name" value="Znf_DskA_TraR"/>
</dbReference>
<gene>
    <name evidence="7" type="ORF">JOD17_001607</name>
</gene>
<dbReference type="Pfam" id="PF01258">
    <property type="entry name" value="zf-dskA_traR"/>
    <property type="match status" value="1"/>
</dbReference>
<feature type="domain" description="Zinc finger DksA/TraR C4-type" evidence="6">
    <location>
        <begin position="78"/>
        <end position="102"/>
    </location>
</feature>
<dbReference type="PANTHER" id="PTHR33823">
    <property type="entry name" value="RNA POLYMERASE-BINDING TRANSCRIPTION FACTOR DKSA-RELATED"/>
    <property type="match status" value="1"/>
</dbReference>
<evidence type="ECO:0000313" key="7">
    <source>
        <dbReference type="EMBL" id="MBM7632513.1"/>
    </source>
</evidence>
<feature type="region of interest" description="Disordered" evidence="5">
    <location>
        <begin position="1"/>
        <end position="39"/>
    </location>
</feature>
<comment type="caution">
    <text evidence="7">The sequence shown here is derived from an EMBL/GenBank/DDBJ whole genome shotgun (WGS) entry which is preliminary data.</text>
</comment>
<reference evidence="7 8" key="1">
    <citation type="submission" date="2021-01" db="EMBL/GenBank/DDBJ databases">
        <title>Genomic Encyclopedia of Type Strains, Phase IV (KMG-IV): sequencing the most valuable type-strain genomes for metagenomic binning, comparative biology and taxonomic classification.</title>
        <authorList>
            <person name="Goeker M."/>
        </authorList>
    </citation>
    <scope>NUCLEOTIDE SEQUENCE [LARGE SCALE GENOMIC DNA]</scope>
    <source>
        <strain evidence="7 8">DSM 25540</strain>
    </source>
</reference>
<protein>
    <submittedName>
        <fullName evidence="7">RNA polymerase-binding transcription factor DksA</fullName>
    </submittedName>
</protein>
<dbReference type="SUPFAM" id="SSF57716">
    <property type="entry name" value="Glucocorticoid receptor-like (DNA-binding domain)"/>
    <property type="match status" value="1"/>
</dbReference>
<dbReference type="PANTHER" id="PTHR33823:SF4">
    <property type="entry name" value="GENERAL STRESS PROTEIN 16O"/>
    <property type="match status" value="1"/>
</dbReference>
<proteinExistence type="predicted"/>
<keyword evidence="3" id="KW-0862">Zinc</keyword>
<dbReference type="EMBL" id="JAFBEC010000004">
    <property type="protein sequence ID" value="MBM7632513.1"/>
    <property type="molecule type" value="Genomic_DNA"/>
</dbReference>
<feature type="compositionally biased region" description="Basic and acidic residues" evidence="5">
    <location>
        <begin position="1"/>
        <end position="33"/>
    </location>
</feature>
<evidence type="ECO:0000256" key="5">
    <source>
        <dbReference type="SAM" id="MobiDB-lite"/>
    </source>
</evidence>
<evidence type="ECO:0000256" key="1">
    <source>
        <dbReference type="ARBA" id="ARBA00022723"/>
    </source>
</evidence>
<evidence type="ECO:0000256" key="3">
    <source>
        <dbReference type="ARBA" id="ARBA00022833"/>
    </source>
</evidence>
<dbReference type="Proteomes" id="UP000741863">
    <property type="component" value="Unassembled WGS sequence"/>
</dbReference>
<organism evidence="7 8">
    <name type="scientific">Geomicrobium sediminis</name>
    <dbReference type="NCBI Taxonomy" id="1347788"/>
    <lineage>
        <taxon>Bacteria</taxon>
        <taxon>Bacillati</taxon>
        <taxon>Bacillota</taxon>
        <taxon>Bacilli</taxon>
        <taxon>Bacillales</taxon>
        <taxon>Geomicrobium</taxon>
    </lineage>
</organism>
<sequence length="210" mass="23849">MSWMEQIKHDLEERKKDIERREHAHEEDGRDNELSVFDNHPADSADIFYEASKDDALHMHRHVEHEEIVHALKKFENGTYGICEETGAEIPKERLLANPTARTVVNPEKPADHSGVFVGTAQGNPSPYSGGQVASDGVDMWEALMNTTEDQSYHESATSDFWVEKEPGFTEEFERYASTGIEGYHGAEHVHVVKPPDDDFTNEIEGEERQ</sequence>
<feature type="zinc finger region" description="dksA C4-type" evidence="4">
    <location>
        <begin position="83"/>
        <end position="107"/>
    </location>
</feature>
<evidence type="ECO:0000256" key="4">
    <source>
        <dbReference type="PROSITE-ProRule" id="PRU00510"/>
    </source>
</evidence>
<evidence type="ECO:0000259" key="6">
    <source>
        <dbReference type="Pfam" id="PF01258"/>
    </source>
</evidence>
<evidence type="ECO:0000256" key="2">
    <source>
        <dbReference type="ARBA" id="ARBA00022771"/>
    </source>
</evidence>
<evidence type="ECO:0000313" key="8">
    <source>
        <dbReference type="Proteomes" id="UP000741863"/>
    </source>
</evidence>